<reference evidence="1" key="1">
    <citation type="journal article" date="2022" name="bioRxiv">
        <title>Sequencing and chromosome-scale assembly of the giantPleurodeles waltlgenome.</title>
        <authorList>
            <person name="Brown T."/>
            <person name="Elewa A."/>
            <person name="Iarovenko S."/>
            <person name="Subramanian E."/>
            <person name="Araus A.J."/>
            <person name="Petzold A."/>
            <person name="Susuki M."/>
            <person name="Suzuki K.-i.T."/>
            <person name="Hayashi T."/>
            <person name="Toyoda A."/>
            <person name="Oliveira C."/>
            <person name="Osipova E."/>
            <person name="Leigh N.D."/>
            <person name="Simon A."/>
            <person name="Yun M.H."/>
        </authorList>
    </citation>
    <scope>NUCLEOTIDE SEQUENCE</scope>
    <source>
        <strain evidence="1">20211129_DDA</strain>
        <tissue evidence="1">Liver</tissue>
    </source>
</reference>
<dbReference type="EMBL" id="JANPWB010000012">
    <property type="protein sequence ID" value="KAJ1115374.1"/>
    <property type="molecule type" value="Genomic_DNA"/>
</dbReference>
<dbReference type="Proteomes" id="UP001066276">
    <property type="component" value="Chromosome 8"/>
</dbReference>
<keyword evidence="2" id="KW-1185">Reference proteome</keyword>
<gene>
    <name evidence="1" type="ORF">NDU88_003598</name>
</gene>
<protein>
    <recommendedName>
        <fullName evidence="3">Leptin</fullName>
    </recommendedName>
</protein>
<dbReference type="AlphaFoldDB" id="A0AAV7NJQ9"/>
<name>A0AAV7NJQ9_PLEWA</name>
<evidence type="ECO:0000313" key="1">
    <source>
        <dbReference type="EMBL" id="KAJ1115374.1"/>
    </source>
</evidence>
<accession>A0AAV7NJQ9</accession>
<sequence>MSGSSSCSSTITEHRPVIPDTLTQPDSITSIGGKLDSVLQAVKKIGTFLANPRTSLEKKIDIITADLTLLHADHRKLADTFHDTELLLAKLQPKTQALDSVLTSLTDIVCIVERRTECGGPIEKK</sequence>
<proteinExistence type="predicted"/>
<evidence type="ECO:0008006" key="3">
    <source>
        <dbReference type="Google" id="ProtNLM"/>
    </source>
</evidence>
<organism evidence="1 2">
    <name type="scientific">Pleurodeles waltl</name>
    <name type="common">Iberian ribbed newt</name>
    <dbReference type="NCBI Taxonomy" id="8319"/>
    <lineage>
        <taxon>Eukaryota</taxon>
        <taxon>Metazoa</taxon>
        <taxon>Chordata</taxon>
        <taxon>Craniata</taxon>
        <taxon>Vertebrata</taxon>
        <taxon>Euteleostomi</taxon>
        <taxon>Amphibia</taxon>
        <taxon>Batrachia</taxon>
        <taxon>Caudata</taxon>
        <taxon>Salamandroidea</taxon>
        <taxon>Salamandridae</taxon>
        <taxon>Pleurodelinae</taxon>
        <taxon>Pleurodeles</taxon>
    </lineage>
</organism>
<evidence type="ECO:0000313" key="2">
    <source>
        <dbReference type="Proteomes" id="UP001066276"/>
    </source>
</evidence>
<comment type="caution">
    <text evidence="1">The sequence shown here is derived from an EMBL/GenBank/DDBJ whole genome shotgun (WGS) entry which is preliminary data.</text>
</comment>